<sequence length="212" mass="22011">MFKFAPLLLLLGLTIRGALTDDTPSTSAATAPARDTTFPACDVPNPVKPNRTKTGVAAPFEISDDNVFFLKPGLGSCGANYTDAQLVACLSPGWMKSAYHNHCFDYVAIADAETGKQIIAQALDTCGAVPNSTFGCNDIYLSKAAFETLGGNTTLGRLTSNVTWNFILNDSSADTGSSSGGSKCKSTGSAAGAAAKHAQGKKQKRLEPVPLA</sequence>
<accession>A0AAN6GAN1</accession>
<dbReference type="AlphaFoldDB" id="A0AAN6GAN1"/>
<name>A0AAN6GAN1_9BASI</name>
<dbReference type="Proteomes" id="UP001176521">
    <property type="component" value="Unassembled WGS sequence"/>
</dbReference>
<proteinExistence type="predicted"/>
<organism evidence="3 4">
    <name type="scientific">Tilletia horrida</name>
    <dbReference type="NCBI Taxonomy" id="155126"/>
    <lineage>
        <taxon>Eukaryota</taxon>
        <taxon>Fungi</taxon>
        <taxon>Dikarya</taxon>
        <taxon>Basidiomycota</taxon>
        <taxon>Ustilaginomycotina</taxon>
        <taxon>Exobasidiomycetes</taxon>
        <taxon>Tilletiales</taxon>
        <taxon>Tilletiaceae</taxon>
        <taxon>Tilletia</taxon>
    </lineage>
</organism>
<evidence type="ECO:0000256" key="1">
    <source>
        <dbReference type="SAM" id="MobiDB-lite"/>
    </source>
</evidence>
<dbReference type="Gene3D" id="2.40.40.10">
    <property type="entry name" value="RlpA-like domain"/>
    <property type="match status" value="1"/>
</dbReference>
<gene>
    <name evidence="3" type="ORF">OC842_003739</name>
</gene>
<dbReference type="SUPFAM" id="SSF50685">
    <property type="entry name" value="Barwin-like endoglucanases"/>
    <property type="match status" value="1"/>
</dbReference>
<reference evidence="3" key="1">
    <citation type="journal article" date="2023" name="PhytoFront">
        <title>Draft Genome Resources of Seven Strains of Tilletia horrida, Causal Agent of Kernel Smut of Rice.</title>
        <authorList>
            <person name="Khanal S."/>
            <person name="Antony Babu S."/>
            <person name="Zhou X.G."/>
        </authorList>
    </citation>
    <scope>NUCLEOTIDE SEQUENCE</scope>
    <source>
        <strain evidence="3">TX3</strain>
    </source>
</reference>
<feature type="region of interest" description="Disordered" evidence="1">
    <location>
        <begin position="173"/>
        <end position="212"/>
    </location>
</feature>
<comment type="caution">
    <text evidence="3">The sequence shown here is derived from an EMBL/GenBank/DDBJ whole genome shotgun (WGS) entry which is preliminary data.</text>
</comment>
<keyword evidence="2" id="KW-0732">Signal</keyword>
<feature type="compositionally biased region" description="Low complexity" evidence="1">
    <location>
        <begin position="173"/>
        <end position="197"/>
    </location>
</feature>
<dbReference type="CDD" id="cd22191">
    <property type="entry name" value="DPBB_RlpA_EXP_N-like"/>
    <property type="match status" value="1"/>
</dbReference>
<protein>
    <submittedName>
        <fullName evidence="3">Uncharacterized protein</fullName>
    </submittedName>
</protein>
<feature type="chain" id="PRO_5042982285" evidence="2">
    <location>
        <begin position="21"/>
        <end position="212"/>
    </location>
</feature>
<evidence type="ECO:0000256" key="2">
    <source>
        <dbReference type="SAM" id="SignalP"/>
    </source>
</evidence>
<keyword evidence="4" id="KW-1185">Reference proteome</keyword>
<feature type="signal peptide" evidence="2">
    <location>
        <begin position="1"/>
        <end position="20"/>
    </location>
</feature>
<dbReference type="EMBL" id="JAPDMQ010000197">
    <property type="protein sequence ID" value="KAK0531044.1"/>
    <property type="molecule type" value="Genomic_DNA"/>
</dbReference>
<dbReference type="InterPro" id="IPR036908">
    <property type="entry name" value="RlpA-like_sf"/>
</dbReference>
<evidence type="ECO:0000313" key="3">
    <source>
        <dbReference type="EMBL" id="KAK0531044.1"/>
    </source>
</evidence>
<evidence type="ECO:0000313" key="4">
    <source>
        <dbReference type="Proteomes" id="UP001176521"/>
    </source>
</evidence>